<feature type="domain" description="Chromo" evidence="4">
    <location>
        <begin position="11"/>
        <end position="69"/>
    </location>
</feature>
<evidence type="ECO:0000259" key="4">
    <source>
        <dbReference type="PROSITE" id="PS50013"/>
    </source>
</evidence>
<comment type="subcellular location">
    <subcellularLocation>
        <location evidence="1">Nucleus</location>
    </subcellularLocation>
</comment>
<name>A7S7R4_NEMVE</name>
<proteinExistence type="predicted"/>
<dbReference type="GO" id="GO:0035102">
    <property type="term" value="C:PRC1 complex"/>
    <property type="evidence" value="ECO:0000318"/>
    <property type="project" value="GO_Central"/>
</dbReference>
<dbReference type="Pfam" id="PF00385">
    <property type="entry name" value="Chromo"/>
    <property type="match status" value="1"/>
</dbReference>
<dbReference type="PROSITE" id="PS50013">
    <property type="entry name" value="CHROMO_2"/>
    <property type="match status" value="1"/>
</dbReference>
<organism evidence="5 6">
    <name type="scientific">Nematostella vectensis</name>
    <name type="common">Starlet sea anemone</name>
    <dbReference type="NCBI Taxonomy" id="45351"/>
    <lineage>
        <taxon>Eukaryota</taxon>
        <taxon>Metazoa</taxon>
        <taxon>Cnidaria</taxon>
        <taxon>Anthozoa</taxon>
        <taxon>Hexacorallia</taxon>
        <taxon>Actiniaria</taxon>
        <taxon>Edwardsiidae</taxon>
        <taxon>Nematostella</taxon>
    </lineage>
</organism>
<dbReference type="PROSITE" id="PS00598">
    <property type="entry name" value="CHROMO_1"/>
    <property type="match status" value="1"/>
</dbReference>
<dbReference type="Proteomes" id="UP000001593">
    <property type="component" value="Unassembled WGS sequence"/>
</dbReference>
<dbReference type="PANTHER" id="PTHR46389:SF3">
    <property type="entry name" value="POLYCOMB GROUP PROTEIN PC"/>
    <property type="match status" value="1"/>
</dbReference>
<accession>A7S7R4</accession>
<feature type="compositionally biased region" description="Polar residues" evidence="3">
    <location>
        <begin position="230"/>
        <end position="239"/>
    </location>
</feature>
<keyword evidence="6" id="KW-1185">Reference proteome</keyword>
<feature type="region of interest" description="Disordered" evidence="3">
    <location>
        <begin position="196"/>
        <end position="288"/>
    </location>
</feature>
<dbReference type="HOGENOM" id="CLU_031914_0_0_1"/>
<evidence type="ECO:0000256" key="1">
    <source>
        <dbReference type="ARBA" id="ARBA00004123"/>
    </source>
</evidence>
<dbReference type="KEGG" id="nve:5511977"/>
<dbReference type="InterPro" id="IPR023780">
    <property type="entry name" value="Chromo_domain"/>
</dbReference>
<dbReference type="CDD" id="cd18627">
    <property type="entry name" value="CD_polycomb_like"/>
    <property type="match status" value="1"/>
</dbReference>
<dbReference type="InterPro" id="IPR023779">
    <property type="entry name" value="Chromodomain_CS"/>
</dbReference>
<dbReference type="GO" id="GO:0000785">
    <property type="term" value="C:chromatin"/>
    <property type="evidence" value="ECO:0000318"/>
    <property type="project" value="GO_Central"/>
</dbReference>
<dbReference type="SUPFAM" id="SSF54160">
    <property type="entry name" value="Chromo domain-like"/>
    <property type="match status" value="1"/>
</dbReference>
<reference evidence="5 6" key="1">
    <citation type="journal article" date="2007" name="Science">
        <title>Sea anemone genome reveals ancestral eumetazoan gene repertoire and genomic organization.</title>
        <authorList>
            <person name="Putnam N.H."/>
            <person name="Srivastava M."/>
            <person name="Hellsten U."/>
            <person name="Dirks B."/>
            <person name="Chapman J."/>
            <person name="Salamov A."/>
            <person name="Terry A."/>
            <person name="Shapiro H."/>
            <person name="Lindquist E."/>
            <person name="Kapitonov V.V."/>
            <person name="Jurka J."/>
            <person name="Genikhovich G."/>
            <person name="Grigoriev I.V."/>
            <person name="Lucas S.M."/>
            <person name="Steele R.E."/>
            <person name="Finnerty J.R."/>
            <person name="Technau U."/>
            <person name="Martindale M.Q."/>
            <person name="Rokhsar D.S."/>
        </authorList>
    </citation>
    <scope>NUCLEOTIDE SEQUENCE [LARGE SCALE GENOMIC DNA]</scope>
    <source>
        <strain evidence="6">CH2 X CH6</strain>
    </source>
</reference>
<feature type="compositionally biased region" description="Acidic residues" evidence="3">
    <location>
        <begin position="85"/>
        <end position="95"/>
    </location>
</feature>
<feature type="compositionally biased region" description="Low complexity" evidence="3">
    <location>
        <begin position="107"/>
        <end position="125"/>
    </location>
</feature>
<feature type="compositionally biased region" description="Basic and acidic residues" evidence="3">
    <location>
        <begin position="271"/>
        <end position="288"/>
    </location>
</feature>
<dbReference type="GO" id="GO:0000122">
    <property type="term" value="P:negative regulation of transcription by RNA polymerase II"/>
    <property type="evidence" value="ECO:0000318"/>
    <property type="project" value="GO_Central"/>
</dbReference>
<evidence type="ECO:0000313" key="5">
    <source>
        <dbReference type="EMBL" id="EDO40283.1"/>
    </source>
</evidence>
<dbReference type="Gene3D" id="2.40.50.40">
    <property type="match status" value="1"/>
</dbReference>
<feature type="region of interest" description="Disordered" evidence="3">
    <location>
        <begin position="66"/>
        <end position="180"/>
    </location>
</feature>
<sequence length="340" mass="37527">MNKGGRAAGIYAAETILKERVRDGKVWYFIKWKGYSQRYNTWEPEENVLDPRLLKAYQERLALSEKKVKRKKVKPSTEVGGTEEGPLDVDVDSDSGTEVNIIDNEPEPATISPEPIPEETTQPTTTDEEPKKKKRKQKRKLKIPEKCSSEMVHLANDEPSTNFEKTETGGLSIPEDSPKAATGEIEMKDLTLEIPTPRESCQFPGPVSVSPRVATAHSPPPISPRVTPEKTPTASTSNGHGIPSASVSLLGILEKKKESPKAPEVSSVSPRPRDEHTAKGEPKIVASERKPNVTMSRYSHFDFLANSIIITDVTTERGMITIKECSACGDFFGPEPDRPE</sequence>
<dbReference type="OrthoDB" id="5989727at2759"/>
<dbReference type="PANTHER" id="PTHR46389">
    <property type="entry name" value="POLYCOMB GROUP PROTEIN PC"/>
    <property type="match status" value="1"/>
</dbReference>
<keyword evidence="2" id="KW-0539">Nucleus</keyword>
<gene>
    <name evidence="5" type="ORF">NEMVEDRAFT_v1g243415</name>
</gene>
<dbReference type="EMBL" id="DS469594">
    <property type="protein sequence ID" value="EDO40283.1"/>
    <property type="molecule type" value="Genomic_DNA"/>
</dbReference>
<dbReference type="InterPro" id="IPR000953">
    <property type="entry name" value="Chromo/chromo_shadow_dom"/>
</dbReference>
<feature type="compositionally biased region" description="Basic residues" evidence="3">
    <location>
        <begin position="132"/>
        <end position="141"/>
    </location>
</feature>
<protein>
    <recommendedName>
        <fullName evidence="4">Chromo domain-containing protein</fullName>
    </recommendedName>
</protein>
<evidence type="ECO:0000256" key="2">
    <source>
        <dbReference type="ARBA" id="ARBA00023242"/>
    </source>
</evidence>
<dbReference type="STRING" id="45351.A7S7R4"/>
<dbReference type="GO" id="GO:0003682">
    <property type="term" value="F:chromatin binding"/>
    <property type="evidence" value="ECO:0000318"/>
    <property type="project" value="GO_Central"/>
</dbReference>
<dbReference type="AlphaFoldDB" id="A7S7R4"/>
<dbReference type="InterPro" id="IPR016197">
    <property type="entry name" value="Chromo-like_dom_sf"/>
</dbReference>
<dbReference type="eggNOG" id="KOG2748">
    <property type="taxonomic scope" value="Eukaryota"/>
</dbReference>
<evidence type="ECO:0000313" key="6">
    <source>
        <dbReference type="Proteomes" id="UP000001593"/>
    </source>
</evidence>
<dbReference type="SMART" id="SM00298">
    <property type="entry name" value="CHROMO"/>
    <property type="match status" value="1"/>
</dbReference>
<dbReference type="InParanoid" id="A7S7R4"/>
<dbReference type="OMA" id="MITIKEC"/>
<evidence type="ECO:0000256" key="3">
    <source>
        <dbReference type="SAM" id="MobiDB-lite"/>
    </source>
</evidence>
<dbReference type="InterPro" id="IPR052458">
    <property type="entry name" value="PcG_PRC1-like_component"/>
</dbReference>